<evidence type="ECO:0000313" key="1">
    <source>
        <dbReference type="EMBL" id="KKK75114.1"/>
    </source>
</evidence>
<proteinExistence type="predicted"/>
<name>A0A0F9A9B3_9ZZZZ</name>
<accession>A0A0F9A9B3</accession>
<protein>
    <submittedName>
        <fullName evidence="1">Uncharacterized protein</fullName>
    </submittedName>
</protein>
<dbReference type="AlphaFoldDB" id="A0A0F9A9B3"/>
<sequence length="69" mass="7867">MTNEEKDDLISQFISDSDASAEDKQALDWALNKAHNVLPIDPQRLRQLVLKLADWCYDEGYDDGEAGRQ</sequence>
<comment type="caution">
    <text evidence="1">The sequence shown here is derived from an EMBL/GenBank/DDBJ whole genome shotgun (WGS) entry which is preliminary data.</text>
</comment>
<reference evidence="1" key="1">
    <citation type="journal article" date="2015" name="Nature">
        <title>Complex archaea that bridge the gap between prokaryotes and eukaryotes.</title>
        <authorList>
            <person name="Spang A."/>
            <person name="Saw J.H."/>
            <person name="Jorgensen S.L."/>
            <person name="Zaremba-Niedzwiedzka K."/>
            <person name="Martijn J."/>
            <person name="Lind A.E."/>
            <person name="van Eijk R."/>
            <person name="Schleper C."/>
            <person name="Guy L."/>
            <person name="Ettema T.J."/>
        </authorList>
    </citation>
    <scope>NUCLEOTIDE SEQUENCE</scope>
</reference>
<organism evidence="1">
    <name type="scientific">marine sediment metagenome</name>
    <dbReference type="NCBI Taxonomy" id="412755"/>
    <lineage>
        <taxon>unclassified sequences</taxon>
        <taxon>metagenomes</taxon>
        <taxon>ecological metagenomes</taxon>
    </lineage>
</organism>
<dbReference type="EMBL" id="LAZR01056007">
    <property type="protein sequence ID" value="KKK75114.1"/>
    <property type="molecule type" value="Genomic_DNA"/>
</dbReference>
<gene>
    <name evidence="1" type="ORF">LCGC14_2876970</name>
</gene>